<proteinExistence type="predicted"/>
<evidence type="ECO:0000313" key="7">
    <source>
        <dbReference type="Proteomes" id="UP000245383"/>
    </source>
</evidence>
<evidence type="ECO:0000313" key="6">
    <source>
        <dbReference type="EMBL" id="PVU86920.1"/>
    </source>
</evidence>
<keyword evidence="4" id="KW-0539">Nucleus</keyword>
<feature type="domain" description="Velvet" evidence="5">
    <location>
        <begin position="3"/>
        <end position="199"/>
    </location>
</feature>
<protein>
    <recommendedName>
        <fullName evidence="5">Velvet domain-containing protein</fullName>
    </recommendedName>
</protein>
<dbReference type="GO" id="GO:0005634">
    <property type="term" value="C:nucleus"/>
    <property type="evidence" value="ECO:0007669"/>
    <property type="project" value="UniProtKB-SubCell"/>
</dbReference>
<dbReference type="PROSITE" id="PS51821">
    <property type="entry name" value="VELVET"/>
    <property type="match status" value="1"/>
</dbReference>
<dbReference type="PANTHER" id="PTHR33572:SF3">
    <property type="entry name" value="VELVET COMPLEX SUBUNIT B"/>
    <property type="match status" value="1"/>
</dbReference>
<keyword evidence="2" id="KW-0805">Transcription regulation</keyword>
<comment type="subcellular location">
    <subcellularLocation>
        <location evidence="1">Nucleus</location>
    </subcellularLocation>
</comment>
<accession>A0A2T9Y3K3</accession>
<organism evidence="6 7">
    <name type="scientific">Smittium simulii</name>
    <dbReference type="NCBI Taxonomy" id="133385"/>
    <lineage>
        <taxon>Eukaryota</taxon>
        <taxon>Fungi</taxon>
        <taxon>Fungi incertae sedis</taxon>
        <taxon>Zoopagomycota</taxon>
        <taxon>Kickxellomycotina</taxon>
        <taxon>Harpellomycetes</taxon>
        <taxon>Harpellales</taxon>
        <taxon>Legeriomycetaceae</taxon>
        <taxon>Smittium</taxon>
    </lineage>
</organism>
<evidence type="ECO:0000256" key="1">
    <source>
        <dbReference type="ARBA" id="ARBA00004123"/>
    </source>
</evidence>
<reference evidence="6 7" key="1">
    <citation type="journal article" date="2018" name="MBio">
        <title>Comparative Genomics Reveals the Core Gene Toolbox for the Fungus-Insect Symbiosis.</title>
        <authorList>
            <person name="Wang Y."/>
            <person name="Stata M."/>
            <person name="Wang W."/>
            <person name="Stajich J.E."/>
            <person name="White M.M."/>
            <person name="Moncalvo J.M."/>
        </authorList>
    </citation>
    <scope>NUCLEOTIDE SEQUENCE [LARGE SCALE GENOMIC DNA]</scope>
    <source>
        <strain evidence="6 7">SWE-8-4</strain>
    </source>
</reference>
<name>A0A2T9Y3K3_9FUNG</name>
<dbReference type="Pfam" id="PF11754">
    <property type="entry name" value="Velvet"/>
    <property type="match status" value="2"/>
</dbReference>
<comment type="caution">
    <text evidence="6">The sequence shown here is derived from an EMBL/GenBank/DDBJ whole genome shotgun (WGS) entry which is preliminary data.</text>
</comment>
<dbReference type="STRING" id="133385.A0A2T9Y3K3"/>
<dbReference type="Proteomes" id="UP000245383">
    <property type="component" value="Unassembled WGS sequence"/>
</dbReference>
<dbReference type="OrthoDB" id="5599552at2759"/>
<sequence length="1213" mass="141330">MLSSASNDKVYFLKVLQQPVRARMCGFGIKDKRPICPTIILMLMVSDLIGNNYEINDINSAEYAAVASVWSVDKRTPIELVNPNTNVEGLSEEYFSREVSNNLIGNTIVNSECYKDLNGEYGIFFLFSELYIRKPGSYTLKFSLISTKNLVNPASNLLASVFSEPFNVYPAKKFPGVVDVSFQALKVIERNDNKKLLNSSNQANNFKAIPTHSNISESGFYFINSRDQAISILKQFISPGYLKNSLNIINQLLKNNLLVFNLKYSILENSNQEIINTNSNISLIYDHEVLDILFNIAKNCNDETYIFDFAEKLNNDLIQLLEQHKNKISTTLLSKILDMVAHTRFYTLSVRKSCGIFALKLLKKLGYNQNFDYFNTPPEILHLIIRINGYAENYKTILNFNKQISGIETKTHIKTEIICALSNTQYLDEAKDLLMGILNYAPYINITDKHIIVIAIRAISNGMSEIGFIYESIDFWNNGLKYLNLKSCELLQFGIDESSVFLIFYYNTFKCMVQPRIFSENFHTGPVLYAIKHGCLDKLYNEQQFIISISKEVTTLINSCINYDTIFEKKTTDLYLHNQKLILILKAYFHLYLILSNHDIKAPIEQIVNYLTSSQTLSMTDYSDLLWALSLSLNIHTNYKNQYIMKLIQSATQKYKSTKLSQNMFIPALLGFLHKNILNKHAGLVKFNAKQDIDELFSPSTMQTMFRPIVRNNANFYKVVNLLKKINKKLNSNIILLRMWFCAIENNFENFYEFYFTLLNNSITRKISVENRYQNTYNKSFTMHFIEKKSYLHLFWMCSNDYRFASFAINEIFSQLNTQIEYLNHLEIDKLNFLKIYNISLESFPISSILDCCTTLIRESYNNENEDKLFMRSKAFKIVLNLIKVAYTHDTINTKLEESVLRSCFSFLPEYNKAHFIEKKIILQGEQMLKNFIEKNMQNTNNSGTLTNGSKKFLSRSTLRILARHYYSNQFKAIYIFKLYLTIAIQKNELSKAFNHFLHTNQELFCISGFFDSLEIDSKNNELPDRNINLNYFEILMSIYLCKSFYSAFFSMKDNLILEKAKTLHIWSINSISSQASFNRYITCWEVMAENLQFLFTQTENLLNDNHEISLQILEVILHTVEVFFVVVCRHAPNESNKKEIYNYMDNETTLSLHTINKKLQHVPSFKSFLERFDNYFILERSNKNRSFLDASLKISSEKKFENVEFYIKKLFH</sequence>
<evidence type="ECO:0000256" key="4">
    <source>
        <dbReference type="ARBA" id="ARBA00023242"/>
    </source>
</evidence>
<dbReference type="AlphaFoldDB" id="A0A2T9Y3K3"/>
<dbReference type="PANTHER" id="PTHR33572">
    <property type="entry name" value="SPORE DEVELOPMENT REGULATOR VOSA"/>
    <property type="match status" value="1"/>
</dbReference>
<dbReference type="InterPro" id="IPR038491">
    <property type="entry name" value="Velvet_dom_sf"/>
</dbReference>
<evidence type="ECO:0000259" key="5">
    <source>
        <dbReference type="PROSITE" id="PS51821"/>
    </source>
</evidence>
<dbReference type="InterPro" id="IPR037525">
    <property type="entry name" value="Velvet_dom"/>
</dbReference>
<keyword evidence="3" id="KW-0804">Transcription</keyword>
<gene>
    <name evidence="6" type="ORF">BB561_006507</name>
</gene>
<evidence type="ECO:0000256" key="2">
    <source>
        <dbReference type="ARBA" id="ARBA00023015"/>
    </source>
</evidence>
<evidence type="ECO:0000256" key="3">
    <source>
        <dbReference type="ARBA" id="ARBA00023163"/>
    </source>
</evidence>
<dbReference type="InterPro" id="IPR021740">
    <property type="entry name" value="Velvet"/>
</dbReference>
<keyword evidence="7" id="KW-1185">Reference proteome</keyword>
<dbReference type="Gene3D" id="2.60.40.3960">
    <property type="entry name" value="Velvet domain"/>
    <property type="match status" value="1"/>
</dbReference>
<dbReference type="EMBL" id="MBFR01000582">
    <property type="protein sequence ID" value="PVU86920.1"/>
    <property type="molecule type" value="Genomic_DNA"/>
</dbReference>